<feature type="domain" description="T2SS protein K first SAM-like" evidence="12">
    <location>
        <begin position="107"/>
        <end position="271"/>
    </location>
</feature>
<dbReference type="InterPro" id="IPR049031">
    <property type="entry name" value="T2SSK_SAM-like_1st"/>
</dbReference>
<organism evidence="13 14">
    <name type="scientific">Thalassotalea litorea</name>
    <dbReference type="NCBI Taxonomy" id="2020715"/>
    <lineage>
        <taxon>Bacteria</taxon>
        <taxon>Pseudomonadati</taxon>
        <taxon>Pseudomonadota</taxon>
        <taxon>Gammaproteobacteria</taxon>
        <taxon>Alteromonadales</taxon>
        <taxon>Colwelliaceae</taxon>
        <taxon>Thalassotalea</taxon>
    </lineage>
</organism>
<dbReference type="Gene3D" id="1.10.40.60">
    <property type="entry name" value="EpsJ-like"/>
    <property type="match status" value="2"/>
</dbReference>
<reference evidence="13 14" key="1">
    <citation type="submission" date="2019-05" db="EMBL/GenBank/DDBJ databases">
        <title>Genome sequences of Thalassotalea litorea 1K03283.</title>
        <authorList>
            <person name="Zhang D."/>
        </authorList>
    </citation>
    <scope>NUCLEOTIDE SEQUENCE [LARGE SCALE GENOMIC DNA]</scope>
    <source>
        <strain evidence="13 14">MCCC 1K03283</strain>
    </source>
</reference>
<evidence type="ECO:0000256" key="8">
    <source>
        <dbReference type="ARBA" id="ARBA00022989"/>
    </source>
</evidence>
<evidence type="ECO:0000259" key="12">
    <source>
        <dbReference type="Pfam" id="PF21687"/>
    </source>
</evidence>
<dbReference type="InterPro" id="IPR038072">
    <property type="entry name" value="GspK_central_sf"/>
</dbReference>
<dbReference type="Pfam" id="PF03934">
    <property type="entry name" value="T2SSK"/>
    <property type="match status" value="1"/>
</dbReference>
<dbReference type="Pfam" id="PF21687">
    <property type="entry name" value="T2SSK_1st"/>
    <property type="match status" value="1"/>
</dbReference>
<dbReference type="SUPFAM" id="SSF54523">
    <property type="entry name" value="Pili subunits"/>
    <property type="match status" value="1"/>
</dbReference>
<keyword evidence="5" id="KW-0997">Cell inner membrane</keyword>
<feature type="compositionally biased region" description="Low complexity" evidence="10">
    <location>
        <begin position="115"/>
        <end position="168"/>
    </location>
</feature>
<evidence type="ECO:0000256" key="5">
    <source>
        <dbReference type="ARBA" id="ARBA00022519"/>
    </source>
</evidence>
<dbReference type="EMBL" id="VCBC01000006">
    <property type="protein sequence ID" value="TLU65824.1"/>
    <property type="molecule type" value="Genomic_DNA"/>
</dbReference>
<keyword evidence="14" id="KW-1185">Reference proteome</keyword>
<evidence type="ECO:0000256" key="7">
    <source>
        <dbReference type="ARBA" id="ARBA00022927"/>
    </source>
</evidence>
<dbReference type="InterPro" id="IPR049179">
    <property type="entry name" value="T2SSK_SAM-like_2nd"/>
</dbReference>
<dbReference type="GO" id="GO:0009306">
    <property type="term" value="P:protein secretion"/>
    <property type="evidence" value="ECO:0007669"/>
    <property type="project" value="InterPro"/>
</dbReference>
<evidence type="ECO:0000256" key="3">
    <source>
        <dbReference type="ARBA" id="ARBA00022448"/>
    </source>
</evidence>
<dbReference type="InterPro" id="IPR045584">
    <property type="entry name" value="Pilin-like"/>
</dbReference>
<evidence type="ECO:0000256" key="2">
    <source>
        <dbReference type="ARBA" id="ARBA00007246"/>
    </source>
</evidence>
<evidence type="ECO:0000313" key="13">
    <source>
        <dbReference type="EMBL" id="TLU65824.1"/>
    </source>
</evidence>
<proteinExistence type="inferred from homology"/>
<dbReference type="Proteomes" id="UP000307790">
    <property type="component" value="Unassembled WGS sequence"/>
</dbReference>
<accession>A0A5R9IJV0</accession>
<dbReference type="PIRSF" id="PIRSF002786">
    <property type="entry name" value="XcpX"/>
    <property type="match status" value="1"/>
</dbReference>
<evidence type="ECO:0000256" key="6">
    <source>
        <dbReference type="ARBA" id="ARBA00022692"/>
    </source>
</evidence>
<evidence type="ECO:0000256" key="1">
    <source>
        <dbReference type="ARBA" id="ARBA00004533"/>
    </source>
</evidence>
<evidence type="ECO:0000256" key="10">
    <source>
        <dbReference type="SAM" id="MobiDB-lite"/>
    </source>
</evidence>
<keyword evidence="8" id="KW-1133">Transmembrane helix</keyword>
<dbReference type="OrthoDB" id="9788973at2"/>
<dbReference type="NCBIfam" id="NF037980">
    <property type="entry name" value="T2SS_GspK"/>
    <property type="match status" value="1"/>
</dbReference>
<feature type="domain" description="T2SS protein K second SAM-like" evidence="11">
    <location>
        <begin position="277"/>
        <end position="341"/>
    </location>
</feature>
<keyword evidence="6" id="KW-0812">Transmembrane</keyword>
<keyword evidence="3" id="KW-0813">Transport</keyword>
<dbReference type="SUPFAM" id="SSF158544">
    <property type="entry name" value="GspK insert domain-like"/>
    <property type="match status" value="2"/>
</dbReference>
<sequence length="382" mass="41906">MMSRTRNQKNHGVALIIVLMVIALTTIIATQMSGTLMFQQQRNQNLESNQQAYWYAMGAEALAKSVLYQDFNESKNSTHLGQRWAIGETKFPVELGEISGEISDLQACLNLNALNNEQSPNNNNANSNPNNPNNNQSNSQSNQNNQNSQSNNQNNQNNQVNNQNNGANSRGGKTNGELAKDALKELIISLEVEGIGSFEAESMTDALVDWLDEDNSIVTAGGAEDDDYASKEFPYLAANSKLASVNELRVIEHFTPRVILALKPYVCVLPDSDIHQININTLDAENPKLLQALLGGIDESTAQDVLSDRPEDGFATLAAFSTSPALAGVKNINQLKQQFVIDSDYFQLTTKTSFNGSYFTLNSTFIVKNDELLVINRSIGAH</sequence>
<protein>
    <submittedName>
        <fullName evidence="13">General secretion pathway protein GspK</fullName>
    </submittedName>
</protein>
<dbReference type="PANTHER" id="PTHR38831:SF1">
    <property type="entry name" value="TYPE II SECRETION SYSTEM PROTEIN K-RELATED"/>
    <property type="match status" value="1"/>
</dbReference>
<comment type="caution">
    <text evidence="13">The sequence shown here is derived from an EMBL/GenBank/DDBJ whole genome shotgun (WGS) entry which is preliminary data.</text>
</comment>
<dbReference type="GO" id="GO:0005886">
    <property type="term" value="C:plasma membrane"/>
    <property type="evidence" value="ECO:0007669"/>
    <property type="project" value="UniProtKB-SubCell"/>
</dbReference>
<keyword evidence="4" id="KW-1003">Cell membrane</keyword>
<name>A0A5R9IJV0_9GAMM</name>
<evidence type="ECO:0000256" key="9">
    <source>
        <dbReference type="ARBA" id="ARBA00023136"/>
    </source>
</evidence>
<comment type="similarity">
    <text evidence="2">Belongs to the GSP K family.</text>
</comment>
<dbReference type="AlphaFoldDB" id="A0A5R9IJV0"/>
<feature type="region of interest" description="Disordered" evidence="10">
    <location>
        <begin position="115"/>
        <end position="175"/>
    </location>
</feature>
<dbReference type="PANTHER" id="PTHR38831">
    <property type="entry name" value="TYPE II SECRETION SYSTEM PROTEIN K"/>
    <property type="match status" value="1"/>
</dbReference>
<comment type="subcellular location">
    <subcellularLocation>
        <location evidence="1">Cell inner membrane</location>
    </subcellularLocation>
</comment>
<keyword evidence="9" id="KW-0472">Membrane</keyword>
<evidence type="ECO:0000256" key="4">
    <source>
        <dbReference type="ARBA" id="ARBA00022475"/>
    </source>
</evidence>
<keyword evidence="7" id="KW-0653">Protein transport</keyword>
<gene>
    <name evidence="13" type="ORF">FE810_07885</name>
</gene>
<evidence type="ECO:0000313" key="14">
    <source>
        <dbReference type="Proteomes" id="UP000307790"/>
    </source>
</evidence>
<dbReference type="InterPro" id="IPR005628">
    <property type="entry name" value="GspK"/>
</dbReference>
<evidence type="ECO:0000259" key="11">
    <source>
        <dbReference type="Pfam" id="PF03934"/>
    </source>
</evidence>
<dbReference type="RefSeq" id="WP_138319484.1">
    <property type="nucleotide sequence ID" value="NZ_VCBC01000006.1"/>
</dbReference>